<comment type="caution">
    <text evidence="10">The sequence shown here is derived from an EMBL/GenBank/DDBJ whole genome shotgun (WGS) entry which is preliminary data.</text>
</comment>
<evidence type="ECO:0000256" key="3">
    <source>
        <dbReference type="ARBA" id="ARBA00022448"/>
    </source>
</evidence>
<dbReference type="VEuPathDB" id="FungiDB:DD237_008466"/>
<dbReference type="FunFam" id="1.10.3430.10:FF:000011">
    <property type="entry name" value="Ammonium transporter"/>
    <property type="match status" value="3"/>
</dbReference>
<feature type="transmembrane region" description="Helical" evidence="8">
    <location>
        <begin position="162"/>
        <end position="185"/>
    </location>
</feature>
<dbReference type="PROSITE" id="PS01219">
    <property type="entry name" value="AMMONIUM_TRANSP"/>
    <property type="match status" value="3"/>
</dbReference>
<feature type="transmembrane region" description="Helical" evidence="8">
    <location>
        <begin position="387"/>
        <end position="406"/>
    </location>
</feature>
<dbReference type="Gene3D" id="1.10.3430.10">
    <property type="entry name" value="Ammonium transporter AmtB like domains"/>
    <property type="match status" value="3"/>
</dbReference>
<name>A0A3M6V931_9STRA</name>
<organism evidence="10 11">
    <name type="scientific">Peronospora effusa</name>
    <dbReference type="NCBI Taxonomy" id="542832"/>
    <lineage>
        <taxon>Eukaryota</taxon>
        <taxon>Sar</taxon>
        <taxon>Stramenopiles</taxon>
        <taxon>Oomycota</taxon>
        <taxon>Peronosporomycetes</taxon>
        <taxon>Peronosporales</taxon>
        <taxon>Peronosporaceae</taxon>
        <taxon>Peronospora</taxon>
    </lineage>
</organism>
<reference evidence="10 11" key="1">
    <citation type="submission" date="2018-06" db="EMBL/GenBank/DDBJ databases">
        <title>Comparative genomics of downy mildews reveals potential adaptations to biotrophy.</title>
        <authorList>
            <person name="Fletcher K."/>
            <person name="Klosterman S.J."/>
            <person name="Derevnina L."/>
            <person name="Martin F."/>
            <person name="Koike S."/>
            <person name="Reyes Chin-Wo S."/>
            <person name="Mou B."/>
            <person name="Michelmore R."/>
        </authorList>
    </citation>
    <scope>NUCLEOTIDE SEQUENCE [LARGE SCALE GENOMIC DNA]</scope>
    <source>
        <strain evidence="10 11">R14</strain>
    </source>
</reference>
<feature type="transmembrane region" description="Helical" evidence="8">
    <location>
        <begin position="1120"/>
        <end position="1142"/>
    </location>
</feature>
<feature type="transmembrane region" description="Helical" evidence="8">
    <location>
        <begin position="426"/>
        <end position="451"/>
    </location>
</feature>
<keyword evidence="7" id="KW-0924">Ammonia transport</keyword>
<feature type="transmembrane region" description="Helical" evidence="8">
    <location>
        <begin position="1363"/>
        <end position="1383"/>
    </location>
</feature>
<evidence type="ECO:0000259" key="9">
    <source>
        <dbReference type="Pfam" id="PF00909"/>
    </source>
</evidence>
<feature type="transmembrane region" description="Helical" evidence="8">
    <location>
        <begin position="707"/>
        <end position="727"/>
    </location>
</feature>
<dbReference type="InterPro" id="IPR001905">
    <property type="entry name" value="Ammonium_transpt"/>
</dbReference>
<feature type="transmembrane region" description="Helical" evidence="8">
    <location>
        <begin position="592"/>
        <end position="613"/>
    </location>
</feature>
<feature type="transmembrane region" description="Helical" evidence="8">
    <location>
        <begin position="1436"/>
        <end position="1461"/>
    </location>
</feature>
<protein>
    <recommendedName>
        <fullName evidence="9">Ammonium transporter AmtB-like domain-containing protein</fullName>
    </recommendedName>
</protein>
<feature type="transmembrane region" description="Helical" evidence="8">
    <location>
        <begin position="236"/>
        <end position="258"/>
    </location>
</feature>
<feature type="transmembrane region" description="Helical" evidence="8">
    <location>
        <begin position="625"/>
        <end position="644"/>
    </location>
</feature>
<evidence type="ECO:0000256" key="4">
    <source>
        <dbReference type="ARBA" id="ARBA00022692"/>
    </source>
</evidence>
<dbReference type="Proteomes" id="UP000282087">
    <property type="component" value="Unassembled WGS sequence"/>
</dbReference>
<feature type="transmembrane region" description="Helical" evidence="8">
    <location>
        <begin position="1173"/>
        <end position="1195"/>
    </location>
</feature>
<dbReference type="GO" id="GO:0008519">
    <property type="term" value="F:ammonium channel activity"/>
    <property type="evidence" value="ECO:0007669"/>
    <property type="project" value="InterPro"/>
</dbReference>
<evidence type="ECO:0000313" key="11">
    <source>
        <dbReference type="Proteomes" id="UP000282087"/>
    </source>
</evidence>
<feature type="transmembrane region" description="Helical" evidence="8">
    <location>
        <begin position="1246"/>
        <end position="1268"/>
    </location>
</feature>
<evidence type="ECO:0000313" key="10">
    <source>
        <dbReference type="EMBL" id="RMX62451.1"/>
    </source>
</evidence>
<feature type="transmembrane region" description="Helical" evidence="8">
    <location>
        <begin position="270"/>
        <end position="289"/>
    </location>
</feature>
<feature type="transmembrane region" description="Helical" evidence="8">
    <location>
        <begin position="1395"/>
        <end position="1416"/>
    </location>
</feature>
<dbReference type="InterPro" id="IPR018047">
    <property type="entry name" value="Ammonium_transpt_CS"/>
</dbReference>
<feature type="transmembrane region" description="Helical" evidence="8">
    <location>
        <begin position="1280"/>
        <end position="1299"/>
    </location>
</feature>
<keyword evidence="4 8" id="KW-0812">Transmembrane</keyword>
<feature type="transmembrane region" description="Helical" evidence="8">
    <location>
        <begin position="112"/>
        <end position="142"/>
    </location>
</feature>
<feature type="transmembrane region" description="Helical" evidence="8">
    <location>
        <begin position="1202"/>
        <end position="1222"/>
    </location>
</feature>
<keyword evidence="3" id="KW-0813">Transport</keyword>
<evidence type="ECO:0000256" key="7">
    <source>
        <dbReference type="ARBA" id="ARBA00023177"/>
    </source>
</evidence>
<keyword evidence="11" id="KW-1185">Reference proteome</keyword>
<feature type="domain" description="Ammonium transporter AmtB-like" evidence="9">
    <location>
        <begin position="1087"/>
        <end position="1488"/>
    </location>
</feature>
<sequence length="1516" mass="161468">MINLRKENLLIRTQFTVIAIVVLAALAVSAQDTFGSTTICDISQYLNATTNKCVTYSSRGEKAGNAHDIPINSGNTAWMLMSSALVMLMTPGIAFFYAGLAGEEMASNTMMMAFVSIAIVSIQFWAFGYSVCFSSNGLFAWAGYNNVGRVASGVYGGGVPHILFAFFQTQIAVVTPALLSGGIVGRMKFGTFVLFVLLWSSLVYDPLAHWMWSRELNENWEVTPMGWEGKMGSLDFAGGTVVHVSSGFGALVASILVGKRYNHGDPVKPHNVPLVMIGATLLWFGWFGFNAGSQGAADGIAATAAINTHLASCAGFVTWASLEFVLYRKFDPCGAISGAVSGLVTITPGCAYVYPWAAVIFGVIGAATGFGAVHLKNYLRYDDTLDSFGIHGCGGFMGGLLTGLFATSDVNPAIEGGAFYGYGMQFVHQLISQCVAAGYSVVVTFLILMVLKYTVGLRVSEDKEVDGMDVSYHGGLAYELTTHSSISSSSNYNEIQLPQRGFSKIMIPVQSDSSVPCSKEPIMNGLQRLKDERDDSINAGCSTARVRRRGAESLKLNCDYLDTDSNECVDYKNQGVKASTDFDTAIDSGNTAWMLAASALVMIMTPGVAFFYAGLAGEDMASNTMMMSFVSIALVSIQFWAFGYSAAFGSNGIFGWAGFGNVEQFPSGTYGTGIPHILFAFFQTQFATITPALLSGGIVGRMKFSSYLLFILLWTSLVYDPLARWMWSLKLDDSWAITAMGWEGKMGSLDFAGGTVIHISSGFGALAAALMVGKRYNHGDPVKPHNVPLVMIGATLLWFGWFGFNAGSEGAADGIAATAAINTHLAPSAGFLTWIGLEFAMYKKFDPCGAASGAVAGLVAITPACGYVYPWAAVIFGVVGAVTGFAAIHMKNHLRYDDTLDSFAIHGCGGFMGGLMTGLFATSDVNPNIEGGAFYGHGMQVVHQLVSQCVAAAYSFVVTIIILYVLKITIGLRVDEDKEVNGIDVSYHGGLAYDYSGQDHTGPAVKAANPPVGDFAAMMSPLMTPLARVVLFAALAMALATPITAQNTSCLTSQFLDKTTGECVAYASRGEKAQSNYDQIIDSGNTAWMIIASALVMIMTPGVAFFYAGLAGEEMASNTIMMSFVSMALVSIQFWAFGYSAAFGSNGIFVWSGYNNVGQSPSGTYDTEIPHTLFAFFQTQFAMISPALLSGGIVGRMKYGSFLLFICLWTSLVYDPLAHWMWSLKLDDSWAITAMGWEGKMGSLDFAGGTVIHISSGFGALAAALMVGKRYNHGEPVKPHNVPLVMIGLTLLWFGWFGFNAGSEGAADGIAATAAINTHLAASAGFLTWVCLEFVMCTKFDPCGAATGAVAGLVAITPACGYVYPWASVIFGVVGAATGFTAIHMKNHLRYDDTLDSFAIHGCVGVMGGLMTGLFATSDVNPNIKGGAFYGNGAQFTHQLVSQCVAAAYSFVVTIIILYLIKITIGLRVDEDNEVNGIDLTYHGGFAYDYRPQDYAVKTENSDSSDFFIVGAPDQS</sequence>
<feature type="transmembrane region" description="Helical" evidence="8">
    <location>
        <begin position="751"/>
        <end position="773"/>
    </location>
</feature>
<feature type="transmembrane region" description="Helical" evidence="8">
    <location>
        <begin position="1087"/>
        <end position="1108"/>
    </location>
</feature>
<dbReference type="EMBL" id="QLLG01000623">
    <property type="protein sequence ID" value="RMX62451.1"/>
    <property type="molecule type" value="Genomic_DNA"/>
</dbReference>
<dbReference type="STRING" id="542832.A0A3M6V931"/>
<feature type="transmembrane region" description="Helical" evidence="8">
    <location>
        <begin position="353"/>
        <end position="375"/>
    </location>
</feature>
<keyword evidence="5 8" id="KW-1133">Transmembrane helix</keyword>
<dbReference type="PANTHER" id="PTHR43029:SF10">
    <property type="entry name" value="AMMONIUM TRANSPORTER MEP2"/>
    <property type="match status" value="1"/>
</dbReference>
<feature type="transmembrane region" description="Helical" evidence="8">
    <location>
        <begin position="900"/>
        <end position="921"/>
    </location>
</feature>
<comment type="similarity">
    <text evidence="2">Belongs to the ammonia transporter channel (TC 1.A.11.2) family.</text>
</comment>
<feature type="transmembrane region" description="Helical" evidence="8">
    <location>
        <begin position="1026"/>
        <end position="1045"/>
    </location>
</feature>
<feature type="domain" description="Ammonium transporter AmtB-like" evidence="9">
    <location>
        <begin position="77"/>
        <end position="478"/>
    </location>
</feature>
<dbReference type="PANTHER" id="PTHR43029">
    <property type="entry name" value="AMMONIUM TRANSPORTER MEP2"/>
    <property type="match status" value="1"/>
</dbReference>
<evidence type="ECO:0000256" key="6">
    <source>
        <dbReference type="ARBA" id="ARBA00023136"/>
    </source>
</evidence>
<dbReference type="InterPro" id="IPR024041">
    <property type="entry name" value="NH4_transpt_AmtB-like_dom"/>
</dbReference>
<evidence type="ECO:0000256" key="5">
    <source>
        <dbReference type="ARBA" id="ARBA00022989"/>
    </source>
</evidence>
<dbReference type="SUPFAM" id="SSF111352">
    <property type="entry name" value="Ammonium transporter"/>
    <property type="match status" value="3"/>
</dbReference>
<comment type="subcellular location">
    <subcellularLocation>
        <location evidence="1">Membrane</location>
        <topology evidence="1">Multi-pass membrane protein</topology>
    </subcellularLocation>
</comment>
<feature type="transmembrane region" description="Helical" evidence="8">
    <location>
        <begin position="192"/>
        <end position="212"/>
    </location>
</feature>
<feature type="transmembrane region" description="Helical" evidence="8">
    <location>
        <begin position="941"/>
        <end position="966"/>
    </location>
</feature>
<evidence type="ECO:0000256" key="1">
    <source>
        <dbReference type="ARBA" id="ARBA00004141"/>
    </source>
</evidence>
<keyword evidence="6 8" id="KW-0472">Membrane</keyword>
<gene>
    <name evidence="10" type="ORF">DD238_008413</name>
</gene>
<dbReference type="Pfam" id="PF00909">
    <property type="entry name" value="Ammonium_transp"/>
    <property type="match status" value="3"/>
</dbReference>
<dbReference type="NCBIfam" id="TIGR00836">
    <property type="entry name" value="amt"/>
    <property type="match status" value="3"/>
</dbReference>
<feature type="transmembrane region" description="Helical" evidence="8">
    <location>
        <begin position="785"/>
        <end position="804"/>
    </location>
</feature>
<feature type="transmembrane region" description="Helical" evidence="8">
    <location>
        <begin position="77"/>
        <end position="100"/>
    </location>
</feature>
<proteinExistence type="inferred from homology"/>
<accession>A0A3M6V931</accession>
<feature type="domain" description="Ammonium transporter AmtB-like" evidence="9">
    <location>
        <begin position="592"/>
        <end position="993"/>
    </location>
</feature>
<evidence type="ECO:0000256" key="2">
    <source>
        <dbReference type="ARBA" id="ARBA00005887"/>
    </source>
</evidence>
<evidence type="ECO:0000256" key="8">
    <source>
        <dbReference type="SAM" id="Phobius"/>
    </source>
</evidence>
<dbReference type="GO" id="GO:0005886">
    <property type="term" value="C:plasma membrane"/>
    <property type="evidence" value="ECO:0007669"/>
    <property type="project" value="TreeGrafter"/>
</dbReference>
<feature type="transmembrane region" description="Helical" evidence="8">
    <location>
        <begin position="868"/>
        <end position="888"/>
    </location>
</feature>
<dbReference type="InterPro" id="IPR029020">
    <property type="entry name" value="Ammonium/urea_transptr"/>
</dbReference>